<comment type="caution">
    <text evidence="2">The sequence shown here is derived from an EMBL/GenBank/DDBJ whole genome shotgun (WGS) entry which is preliminary data.</text>
</comment>
<keyword evidence="3" id="KW-1185">Reference proteome</keyword>
<reference evidence="2 3" key="1">
    <citation type="journal article" date="2019" name="Int. J. Syst. Evol. Microbiol.">
        <title>The Global Catalogue of Microorganisms (GCM) 10K type strain sequencing project: providing services to taxonomists for standard genome sequencing and annotation.</title>
        <authorList>
            <consortium name="The Broad Institute Genomics Platform"/>
            <consortium name="The Broad Institute Genome Sequencing Center for Infectious Disease"/>
            <person name="Wu L."/>
            <person name="Ma J."/>
        </authorList>
    </citation>
    <scope>NUCLEOTIDE SEQUENCE [LARGE SCALE GENOMIC DNA]</scope>
    <source>
        <strain evidence="2 3">JCM 4087</strain>
    </source>
</reference>
<feature type="region of interest" description="Disordered" evidence="1">
    <location>
        <begin position="1"/>
        <end position="129"/>
    </location>
</feature>
<evidence type="ECO:0000313" key="3">
    <source>
        <dbReference type="Proteomes" id="UP001501102"/>
    </source>
</evidence>
<feature type="compositionally biased region" description="Basic and acidic residues" evidence="1">
    <location>
        <begin position="69"/>
        <end position="81"/>
    </location>
</feature>
<feature type="compositionally biased region" description="Basic and acidic residues" evidence="1">
    <location>
        <begin position="105"/>
        <end position="120"/>
    </location>
</feature>
<organism evidence="2 3">
    <name type="scientific">Streptomyces thioluteus</name>
    <dbReference type="NCBI Taxonomy" id="66431"/>
    <lineage>
        <taxon>Bacteria</taxon>
        <taxon>Bacillati</taxon>
        <taxon>Actinomycetota</taxon>
        <taxon>Actinomycetes</taxon>
        <taxon>Kitasatosporales</taxon>
        <taxon>Streptomycetaceae</taxon>
        <taxon>Streptomyces</taxon>
    </lineage>
</organism>
<dbReference type="Proteomes" id="UP001501102">
    <property type="component" value="Unassembled WGS sequence"/>
</dbReference>
<accession>A0ABN3WJF3</accession>
<name>A0ABN3WJF3_STRTU</name>
<protein>
    <submittedName>
        <fullName evidence="2">Uncharacterized protein</fullName>
    </submittedName>
</protein>
<proteinExistence type="predicted"/>
<dbReference type="EMBL" id="BAAAXZ010000045">
    <property type="protein sequence ID" value="GAA2917750.1"/>
    <property type="molecule type" value="Genomic_DNA"/>
</dbReference>
<feature type="compositionally biased region" description="Low complexity" evidence="1">
    <location>
        <begin position="82"/>
        <end position="98"/>
    </location>
</feature>
<feature type="compositionally biased region" description="Polar residues" evidence="1">
    <location>
        <begin position="49"/>
        <end position="61"/>
    </location>
</feature>
<evidence type="ECO:0000256" key="1">
    <source>
        <dbReference type="SAM" id="MobiDB-lite"/>
    </source>
</evidence>
<sequence>MNTRCSGSAGPPLRPIARRTPYPKAATLTRGPPKAEETVEDSAEALAVTSWTSAAIESTRASWGVGGADGRRGVGEERDGLLGDVGDQLGGRLQRLGQADQDQGDEGHQDRPEDGHEDPGHLSTGHCTAPLLVVAGHHSWSHT</sequence>
<gene>
    <name evidence="2" type="ORF">GCM10020221_12440</name>
</gene>
<evidence type="ECO:0000313" key="2">
    <source>
        <dbReference type="EMBL" id="GAA2917750.1"/>
    </source>
</evidence>